<dbReference type="FunFam" id="3.10.590.10:FF:000003">
    <property type="entry name" value="Thymocyte nuclear protein 1"/>
    <property type="match status" value="1"/>
</dbReference>
<dbReference type="RefSeq" id="XP_005843073.1">
    <property type="nucleotide sequence ID" value="XM_005843011.1"/>
</dbReference>
<evidence type="ECO:0000259" key="5">
    <source>
        <dbReference type="Pfam" id="PF01878"/>
    </source>
</evidence>
<evidence type="ECO:0000256" key="1">
    <source>
        <dbReference type="ARBA" id="ARBA00004123"/>
    </source>
</evidence>
<dbReference type="InterPro" id="IPR015947">
    <property type="entry name" value="PUA-like_sf"/>
</dbReference>
<keyword evidence="3" id="KW-0597">Phosphoprotein</keyword>
<accession>E1ZT58</accession>
<dbReference type="FunCoup" id="E1ZT58">
    <property type="interactions" value="881"/>
</dbReference>
<dbReference type="SUPFAM" id="SSF88697">
    <property type="entry name" value="PUA domain-like"/>
    <property type="match status" value="1"/>
</dbReference>
<reference evidence="6 7" key="1">
    <citation type="journal article" date="2010" name="Plant Cell">
        <title>The Chlorella variabilis NC64A genome reveals adaptation to photosymbiosis, coevolution with viruses, and cryptic sex.</title>
        <authorList>
            <person name="Blanc G."/>
            <person name="Duncan G."/>
            <person name="Agarkova I."/>
            <person name="Borodovsky M."/>
            <person name="Gurnon J."/>
            <person name="Kuo A."/>
            <person name="Lindquist E."/>
            <person name="Lucas S."/>
            <person name="Pangilinan J."/>
            <person name="Polle J."/>
            <person name="Salamov A."/>
            <person name="Terry A."/>
            <person name="Yamada T."/>
            <person name="Dunigan D.D."/>
            <person name="Grigoriev I.V."/>
            <person name="Claverie J.M."/>
            <person name="Van Etten J.L."/>
        </authorList>
    </citation>
    <scope>NUCLEOTIDE SEQUENCE [LARGE SCALE GENOMIC DNA]</scope>
    <source>
        <strain evidence="6 7">NC64A</strain>
    </source>
</reference>
<evidence type="ECO:0000256" key="2">
    <source>
        <dbReference type="ARBA" id="ARBA00014654"/>
    </source>
</evidence>
<feature type="domain" description="EVE" evidence="5">
    <location>
        <begin position="1"/>
        <end position="148"/>
    </location>
</feature>
<dbReference type="Gene3D" id="3.10.590.10">
    <property type="entry name" value="ph1033 like domains"/>
    <property type="match status" value="1"/>
</dbReference>
<evidence type="ECO:0000313" key="7">
    <source>
        <dbReference type="Proteomes" id="UP000008141"/>
    </source>
</evidence>
<dbReference type="PANTHER" id="PTHR14087">
    <property type="entry name" value="THYMOCYTE NUCLEAR PROTEIN 1"/>
    <property type="match status" value="1"/>
</dbReference>
<dbReference type="Pfam" id="PF01878">
    <property type="entry name" value="EVE"/>
    <property type="match status" value="1"/>
</dbReference>
<dbReference type="KEGG" id="cvr:CHLNCDRAFT_28531"/>
<dbReference type="GO" id="GO:0005634">
    <property type="term" value="C:nucleus"/>
    <property type="evidence" value="ECO:0007669"/>
    <property type="project" value="UniProtKB-SubCell"/>
</dbReference>
<evidence type="ECO:0000256" key="3">
    <source>
        <dbReference type="ARBA" id="ARBA00022553"/>
    </source>
</evidence>
<dbReference type="eggNOG" id="KOG3383">
    <property type="taxonomic scope" value="Eukaryota"/>
</dbReference>
<comment type="subcellular location">
    <subcellularLocation>
        <location evidence="1">Nucleus</location>
    </subcellularLocation>
</comment>
<dbReference type="OMA" id="EPSEWSW"/>
<dbReference type="InterPro" id="IPR052181">
    <property type="entry name" value="5hmC_binding"/>
</dbReference>
<keyword evidence="7" id="KW-1185">Reference proteome</keyword>
<dbReference type="InterPro" id="IPR002740">
    <property type="entry name" value="EVE_domain"/>
</dbReference>
<dbReference type="EMBL" id="GL433870">
    <property type="protein sequence ID" value="EFN50971.1"/>
    <property type="molecule type" value="Genomic_DNA"/>
</dbReference>
<protein>
    <recommendedName>
        <fullName evidence="2">Thymocyte nuclear protein 1</fullName>
    </recommendedName>
</protein>
<name>E1ZT58_CHLVA</name>
<dbReference type="InterPro" id="IPR047197">
    <property type="entry name" value="THYN1-like_EVE"/>
</dbReference>
<sequence length="156" mass="17343">MKSEPDVFSLDDLAAKPAQTEHWDGVRSHQAKKVMQSMRVGDRAFFYHSNAKPPGIVGIVEVVREAYPDHTQFDRASQYYDAGSKAESPRWFMVDVRLVRRLARQIPLEELKSHGASASAPLADMALIKHGRLSVQPVTPAQWDFVLALEEGDGGA</sequence>
<dbReference type="GeneID" id="17350411"/>
<dbReference type="InParanoid" id="E1ZT58"/>
<gene>
    <name evidence="6" type="ORF">CHLNCDRAFT_28531</name>
</gene>
<evidence type="ECO:0000256" key="4">
    <source>
        <dbReference type="ARBA" id="ARBA00023242"/>
    </source>
</evidence>
<dbReference type="STRING" id="554065.E1ZT58"/>
<dbReference type="CDD" id="cd21133">
    <property type="entry name" value="EVE"/>
    <property type="match status" value="1"/>
</dbReference>
<dbReference type="OrthoDB" id="41445at2759"/>
<keyword evidence="4" id="KW-0539">Nucleus</keyword>
<dbReference type="Proteomes" id="UP000008141">
    <property type="component" value="Unassembled WGS sequence"/>
</dbReference>
<organism evidence="7">
    <name type="scientific">Chlorella variabilis</name>
    <name type="common">Green alga</name>
    <dbReference type="NCBI Taxonomy" id="554065"/>
    <lineage>
        <taxon>Eukaryota</taxon>
        <taxon>Viridiplantae</taxon>
        <taxon>Chlorophyta</taxon>
        <taxon>core chlorophytes</taxon>
        <taxon>Trebouxiophyceae</taxon>
        <taxon>Chlorellales</taxon>
        <taxon>Chlorellaceae</taxon>
        <taxon>Chlorella clade</taxon>
        <taxon>Chlorella</taxon>
    </lineage>
</organism>
<dbReference type="AlphaFoldDB" id="E1ZT58"/>
<proteinExistence type="predicted"/>
<evidence type="ECO:0000313" key="6">
    <source>
        <dbReference type="EMBL" id="EFN50971.1"/>
    </source>
</evidence>
<dbReference type="PANTHER" id="PTHR14087:SF7">
    <property type="entry name" value="THYMOCYTE NUCLEAR PROTEIN 1"/>
    <property type="match status" value="1"/>
</dbReference>